<proteinExistence type="predicted"/>
<dbReference type="Gene3D" id="3.10.129.10">
    <property type="entry name" value="Hotdog Thioesterase"/>
    <property type="match status" value="1"/>
</dbReference>
<dbReference type="InterPro" id="IPR016776">
    <property type="entry name" value="ApeP-like_dehydratase"/>
</dbReference>
<sequence length="147" mass="15767">MTGFPRPIAECVPHQGPMCLLDQVEAASAETLTARVTPTPGALFADEVGIDACVGLEWIAQAIAAWGYLTAEEAGTPKKGLLLGAKRYQPSVTHFEYGRTYRVTIEPEFVADNGLGTFNGAIWLDDTCVAQGNLRIFQPDNPEALTA</sequence>
<evidence type="ECO:0000313" key="2">
    <source>
        <dbReference type="Proteomes" id="UP001269375"/>
    </source>
</evidence>
<gene>
    <name evidence="1" type="ORF">QC825_10465</name>
</gene>
<dbReference type="RefSeq" id="WP_251594183.1">
    <property type="nucleotide sequence ID" value="NZ_JAMLJI010000003.1"/>
</dbReference>
<dbReference type="EMBL" id="JARWAO010000005">
    <property type="protein sequence ID" value="MDR5896496.1"/>
    <property type="molecule type" value="Genomic_DNA"/>
</dbReference>
<protein>
    <recommendedName>
        <fullName evidence="3">3-hydroxylacyl-ACP dehydratase</fullName>
    </recommendedName>
</protein>
<evidence type="ECO:0000313" key="1">
    <source>
        <dbReference type="EMBL" id="MDR5896496.1"/>
    </source>
</evidence>
<comment type="caution">
    <text evidence="1">The sequence shown here is derived from an EMBL/GenBank/DDBJ whole genome shotgun (WGS) entry which is preliminary data.</text>
</comment>
<accession>A0ABU1GY49</accession>
<dbReference type="Pfam" id="PF22817">
    <property type="entry name" value="ApeP-like"/>
    <property type="match status" value="1"/>
</dbReference>
<name>A0ABU1GY49_9GAMM</name>
<dbReference type="Proteomes" id="UP001269375">
    <property type="component" value="Unassembled WGS sequence"/>
</dbReference>
<dbReference type="InterPro" id="IPR029069">
    <property type="entry name" value="HotDog_dom_sf"/>
</dbReference>
<keyword evidence="2" id="KW-1185">Reference proteome</keyword>
<organism evidence="1 2">
    <name type="scientific">Larsenimonas suaedae</name>
    <dbReference type="NCBI Taxonomy" id="1851019"/>
    <lineage>
        <taxon>Bacteria</taxon>
        <taxon>Pseudomonadati</taxon>
        <taxon>Pseudomonadota</taxon>
        <taxon>Gammaproteobacteria</taxon>
        <taxon>Oceanospirillales</taxon>
        <taxon>Halomonadaceae</taxon>
        <taxon>Larsenimonas</taxon>
    </lineage>
</organism>
<dbReference type="SUPFAM" id="SSF54637">
    <property type="entry name" value="Thioesterase/thiol ester dehydrase-isomerase"/>
    <property type="match status" value="1"/>
</dbReference>
<reference evidence="1 2" key="1">
    <citation type="submission" date="2023-04" db="EMBL/GenBank/DDBJ databases">
        <title>A long-awaited taxogenomic arrangement of the family Halomonadaceae.</title>
        <authorList>
            <person name="De La Haba R."/>
            <person name="Chuvochina M."/>
            <person name="Wittouck S."/>
            <person name="Arahal D.R."/>
            <person name="Sanchez-Porro C."/>
            <person name="Hugenholtz P."/>
            <person name="Ventosa A."/>
        </authorList>
    </citation>
    <scope>NUCLEOTIDE SEQUENCE [LARGE SCALE GENOMIC DNA]</scope>
    <source>
        <strain evidence="1 2">DSM 22428</strain>
    </source>
</reference>
<evidence type="ECO:0008006" key="3">
    <source>
        <dbReference type="Google" id="ProtNLM"/>
    </source>
</evidence>